<feature type="domain" description="HTH myb-type" evidence="3">
    <location>
        <begin position="24"/>
        <end position="79"/>
    </location>
</feature>
<proteinExistence type="predicted"/>
<dbReference type="Proteomes" id="UP001497522">
    <property type="component" value="Chromosome 8"/>
</dbReference>
<dbReference type="PANTHER" id="PTHR45614">
    <property type="entry name" value="MYB PROTEIN-RELATED"/>
    <property type="match status" value="1"/>
</dbReference>
<reference evidence="4" key="1">
    <citation type="submission" date="2024-03" db="EMBL/GenBank/DDBJ databases">
        <authorList>
            <consortium name="ELIXIR-Norway"/>
            <consortium name="Elixir Norway"/>
        </authorList>
    </citation>
    <scope>NUCLEOTIDE SEQUENCE</scope>
</reference>
<evidence type="ECO:0000256" key="1">
    <source>
        <dbReference type="SAM" id="MobiDB-lite"/>
    </source>
</evidence>
<keyword evidence="5" id="KW-1185">Reference proteome</keyword>
<dbReference type="SUPFAM" id="SSF46689">
    <property type="entry name" value="Homeodomain-like"/>
    <property type="match status" value="1"/>
</dbReference>
<sequence length="309" mass="33369">MDILYNCVAMLSSSSCAGSQGVEEFDRIKGPWSPEEDAALQQLVEKHGARNWSLISKGIPGRSGKSCRLRWCNQLSPLVQHRPFTALEDSAIIQAHKLHGNKWATIARSLPGRTDNAIKNHWNSTLRRRHRISNNEEEEDEIVSADAGRKRSKTGSDPTTSLSLSLPGTVQSSPPPSEASEQTLEKEPPMSKGSAMMMHSLIDVNNTEACADLMSMAAKSAVAQALAPVVFPAAQGFGPTNWASSSSSSSVPLRSCYGLDAAVNAAGLLNMMRDMVAKEVQDYMTAAAQSSCSLEPIFLVSQSNSFPKY</sequence>
<evidence type="ECO:0000313" key="5">
    <source>
        <dbReference type="Proteomes" id="UP001497522"/>
    </source>
</evidence>
<feature type="compositionally biased region" description="Low complexity" evidence="1">
    <location>
        <begin position="155"/>
        <end position="169"/>
    </location>
</feature>
<dbReference type="CDD" id="cd00167">
    <property type="entry name" value="SANT"/>
    <property type="match status" value="2"/>
</dbReference>
<feature type="domain" description="Myb-like" evidence="2">
    <location>
        <begin position="76"/>
        <end position="126"/>
    </location>
</feature>
<dbReference type="EMBL" id="OZ023709">
    <property type="protein sequence ID" value="CAK9881384.1"/>
    <property type="molecule type" value="Genomic_DNA"/>
</dbReference>
<protein>
    <submittedName>
        <fullName evidence="4">Uncharacterized protein</fullName>
    </submittedName>
</protein>
<dbReference type="InterPro" id="IPR017930">
    <property type="entry name" value="Myb_dom"/>
</dbReference>
<dbReference type="PROSITE" id="PS51294">
    <property type="entry name" value="HTH_MYB"/>
    <property type="match status" value="2"/>
</dbReference>
<evidence type="ECO:0000259" key="2">
    <source>
        <dbReference type="PROSITE" id="PS50090"/>
    </source>
</evidence>
<dbReference type="Gene3D" id="1.10.10.60">
    <property type="entry name" value="Homeodomain-like"/>
    <property type="match status" value="2"/>
</dbReference>
<feature type="region of interest" description="Disordered" evidence="1">
    <location>
        <begin position="129"/>
        <end position="191"/>
    </location>
</feature>
<dbReference type="Pfam" id="PF00249">
    <property type="entry name" value="Myb_DNA-binding"/>
    <property type="match status" value="2"/>
</dbReference>
<dbReference type="InterPro" id="IPR001005">
    <property type="entry name" value="SANT/Myb"/>
</dbReference>
<dbReference type="PANTHER" id="PTHR45614:SF82">
    <property type="entry name" value="OS01G0977300 PROTEIN"/>
    <property type="match status" value="1"/>
</dbReference>
<dbReference type="PROSITE" id="PS50090">
    <property type="entry name" value="MYB_LIKE"/>
    <property type="match status" value="2"/>
</dbReference>
<evidence type="ECO:0000259" key="3">
    <source>
        <dbReference type="PROSITE" id="PS51294"/>
    </source>
</evidence>
<name>A0ABP1BY28_9BRYO</name>
<gene>
    <name evidence="4" type="ORF">CSSPJE1EN2_LOCUS22740</name>
</gene>
<organism evidence="4 5">
    <name type="scientific">Sphagnum jensenii</name>
    <dbReference type="NCBI Taxonomy" id="128206"/>
    <lineage>
        <taxon>Eukaryota</taxon>
        <taxon>Viridiplantae</taxon>
        <taxon>Streptophyta</taxon>
        <taxon>Embryophyta</taxon>
        <taxon>Bryophyta</taxon>
        <taxon>Sphagnophytina</taxon>
        <taxon>Sphagnopsida</taxon>
        <taxon>Sphagnales</taxon>
        <taxon>Sphagnaceae</taxon>
        <taxon>Sphagnum</taxon>
    </lineage>
</organism>
<evidence type="ECO:0000313" key="4">
    <source>
        <dbReference type="EMBL" id="CAK9881384.1"/>
    </source>
</evidence>
<accession>A0ABP1BY28</accession>
<dbReference type="InterPro" id="IPR050560">
    <property type="entry name" value="MYB_TF"/>
</dbReference>
<dbReference type="InterPro" id="IPR009057">
    <property type="entry name" value="Homeodomain-like_sf"/>
</dbReference>
<feature type="domain" description="HTH myb-type" evidence="3">
    <location>
        <begin position="80"/>
        <end position="130"/>
    </location>
</feature>
<dbReference type="SMART" id="SM00717">
    <property type="entry name" value="SANT"/>
    <property type="match status" value="2"/>
</dbReference>
<feature type="domain" description="Myb-like" evidence="2">
    <location>
        <begin position="24"/>
        <end position="75"/>
    </location>
</feature>